<gene>
    <name evidence="1" type="ORF">BCY89_02900</name>
</gene>
<dbReference type="AlphaFoldDB" id="A0A420GBW6"/>
<sequence>MEDNLLSDEDYFFDENYFYAVGRRGGAGRSFRLVDIIELRRTSTQINNHYIWQVVVQLDSKGQSIFSFTHNYSLWNRNFYVFYQKIRELNPHAIKSKWSLWTM</sequence>
<organism evidence="1 2">
    <name type="scientific">Sphingobacterium siyangense</name>
    <dbReference type="NCBI Taxonomy" id="459529"/>
    <lineage>
        <taxon>Bacteria</taxon>
        <taxon>Pseudomonadati</taxon>
        <taxon>Bacteroidota</taxon>
        <taxon>Sphingobacteriia</taxon>
        <taxon>Sphingobacteriales</taxon>
        <taxon>Sphingobacteriaceae</taxon>
        <taxon>Sphingobacterium</taxon>
    </lineage>
</organism>
<evidence type="ECO:0000313" key="2">
    <source>
        <dbReference type="Proteomes" id="UP000286402"/>
    </source>
</evidence>
<dbReference type="EMBL" id="MCAQ01000001">
    <property type="protein sequence ID" value="RKF42677.1"/>
    <property type="molecule type" value="Genomic_DNA"/>
</dbReference>
<protein>
    <submittedName>
        <fullName evidence="1">Uncharacterized protein</fullName>
    </submittedName>
</protein>
<evidence type="ECO:0000313" key="1">
    <source>
        <dbReference type="EMBL" id="RKF42677.1"/>
    </source>
</evidence>
<accession>A0A420GBW6</accession>
<keyword evidence="2" id="KW-1185">Reference proteome</keyword>
<name>A0A420GBW6_9SPHI</name>
<comment type="caution">
    <text evidence="1">The sequence shown here is derived from an EMBL/GenBank/DDBJ whole genome shotgun (WGS) entry which is preliminary data.</text>
</comment>
<proteinExistence type="predicted"/>
<dbReference type="Proteomes" id="UP000286402">
    <property type="component" value="Unassembled WGS sequence"/>
</dbReference>
<reference evidence="1 2" key="1">
    <citation type="submission" date="2016-07" db="EMBL/GenBank/DDBJ databases">
        <title>Genome analysis of Sphingobacterium siyangense T12B17.</title>
        <authorList>
            <person name="Xu D."/>
            <person name="Su Y."/>
            <person name="Zheng S."/>
        </authorList>
    </citation>
    <scope>NUCLEOTIDE SEQUENCE [LARGE SCALE GENOMIC DNA]</scope>
    <source>
        <strain evidence="1 2">T12B17</strain>
    </source>
</reference>